<name>A0ABV2AN16_9EUKA</name>
<gene>
    <name evidence="1" type="ORF">MHBO_002419</name>
</gene>
<reference evidence="1 2" key="1">
    <citation type="journal article" date="2024" name="BMC Biol.">
        <title>Comparative genomics of Ascetosporea gives new insight into the evolutionary basis for animal parasitism in Rhizaria.</title>
        <authorList>
            <person name="Hiltunen Thoren M."/>
            <person name="Onut-Brannstrom I."/>
            <person name="Alfjorden A."/>
            <person name="Peckova H."/>
            <person name="Swords F."/>
            <person name="Hooper C."/>
            <person name="Holzer A.S."/>
            <person name="Bass D."/>
            <person name="Burki F."/>
        </authorList>
    </citation>
    <scope>NUCLEOTIDE SEQUENCE [LARGE SCALE GENOMIC DNA]</scope>
    <source>
        <strain evidence="1">20-A016</strain>
    </source>
</reference>
<accession>A0ABV2AN16</accession>
<evidence type="ECO:0000313" key="2">
    <source>
        <dbReference type="Proteomes" id="UP001439008"/>
    </source>
</evidence>
<organism evidence="1 2">
    <name type="scientific">Bonamia ostreae</name>
    <dbReference type="NCBI Taxonomy" id="126728"/>
    <lineage>
        <taxon>Eukaryota</taxon>
        <taxon>Sar</taxon>
        <taxon>Rhizaria</taxon>
        <taxon>Endomyxa</taxon>
        <taxon>Ascetosporea</taxon>
        <taxon>Haplosporida</taxon>
        <taxon>Bonamia</taxon>
    </lineage>
</organism>
<evidence type="ECO:0000313" key="1">
    <source>
        <dbReference type="EMBL" id="MES1920783.1"/>
    </source>
</evidence>
<proteinExistence type="predicted"/>
<keyword evidence="2" id="KW-1185">Reference proteome</keyword>
<comment type="caution">
    <text evidence="1">The sequence shown here is derived from an EMBL/GenBank/DDBJ whole genome shotgun (WGS) entry which is preliminary data.</text>
</comment>
<dbReference type="Proteomes" id="UP001439008">
    <property type="component" value="Unassembled WGS sequence"/>
</dbReference>
<dbReference type="EMBL" id="JBDODL010000862">
    <property type="protein sequence ID" value="MES1920783.1"/>
    <property type="molecule type" value="Genomic_DNA"/>
</dbReference>
<feature type="non-terminal residue" evidence="1">
    <location>
        <position position="128"/>
    </location>
</feature>
<protein>
    <submittedName>
        <fullName evidence="1">Uncharacterized protein</fullName>
    </submittedName>
</protein>
<sequence>MSRRLDLIGKSTEEIQRHSEKLNVEFSHLNSKTNSLISNNFDKFANTNELMTRLKSKTEEMDSSIKMAKEAFDRFVKIMSSDKSAKLLDDKNREYILTKKLNFAKKIPSVMQNDFDKKQFCDLIKKYE</sequence>